<proteinExistence type="predicted"/>
<dbReference type="InterPro" id="IPR015943">
    <property type="entry name" value="WD40/YVTN_repeat-like_dom_sf"/>
</dbReference>
<dbReference type="Pfam" id="PF14870">
    <property type="entry name" value="PSII_BNR"/>
    <property type="match status" value="1"/>
</dbReference>
<feature type="chain" id="PRO_5046404056" description="Photosynthesis system II assembly factor Ycf48/Hcf136-like domain-containing protein" evidence="3">
    <location>
        <begin position="28"/>
        <end position="706"/>
    </location>
</feature>
<dbReference type="InterPro" id="IPR011044">
    <property type="entry name" value="Quino_amine_DH_bsu"/>
</dbReference>
<accession>A0ABX2IBU8</accession>
<keyword evidence="6" id="KW-1185">Reference proteome</keyword>
<feature type="signal peptide" evidence="3">
    <location>
        <begin position="1"/>
        <end position="27"/>
    </location>
</feature>
<dbReference type="RefSeq" id="WP_170020284.1">
    <property type="nucleotide sequence ID" value="NZ_JABCSC020000001.1"/>
</dbReference>
<reference evidence="5 6" key="1">
    <citation type="submission" date="2020-06" db="EMBL/GenBank/DDBJ databases">
        <title>Draft genome of Uliginosibacterium sp. IMCC34675.</title>
        <authorList>
            <person name="Song J."/>
        </authorList>
    </citation>
    <scope>NUCLEOTIDE SEQUENCE [LARGE SCALE GENOMIC DNA]</scope>
    <source>
        <strain evidence="5 6">IMCC34675</strain>
    </source>
</reference>
<evidence type="ECO:0000259" key="4">
    <source>
        <dbReference type="Pfam" id="PF14870"/>
    </source>
</evidence>
<evidence type="ECO:0000313" key="6">
    <source>
        <dbReference type="Proteomes" id="UP000778523"/>
    </source>
</evidence>
<dbReference type="PANTHER" id="PTHR47199:SF2">
    <property type="entry name" value="PHOTOSYSTEM II STABILITY_ASSEMBLY FACTOR HCF136, CHLOROPLASTIC"/>
    <property type="match status" value="1"/>
</dbReference>
<dbReference type="Gene3D" id="2.130.10.10">
    <property type="entry name" value="YVTN repeat-like/Quinoprotein amine dehydrogenase"/>
    <property type="match status" value="2"/>
</dbReference>
<dbReference type="EMBL" id="JABCSC020000001">
    <property type="protein sequence ID" value="NSL53944.1"/>
    <property type="molecule type" value="Genomic_DNA"/>
</dbReference>
<evidence type="ECO:0000256" key="3">
    <source>
        <dbReference type="SAM" id="SignalP"/>
    </source>
</evidence>
<dbReference type="SUPFAM" id="SSF110296">
    <property type="entry name" value="Oligoxyloglucan reducing end-specific cellobiohydrolase"/>
    <property type="match status" value="1"/>
</dbReference>
<dbReference type="InterPro" id="IPR028203">
    <property type="entry name" value="PSII_CF48-like_dom"/>
</dbReference>
<protein>
    <recommendedName>
        <fullName evidence="4">Photosynthesis system II assembly factor Ycf48/Hcf136-like domain-containing protein</fullName>
    </recommendedName>
</protein>
<name>A0ABX2IBU8_9RHOO</name>
<organism evidence="5 6">
    <name type="scientific">Uliginosibacterium aquaticum</name>
    <dbReference type="NCBI Taxonomy" id="2731212"/>
    <lineage>
        <taxon>Bacteria</taxon>
        <taxon>Pseudomonadati</taxon>
        <taxon>Pseudomonadota</taxon>
        <taxon>Betaproteobacteria</taxon>
        <taxon>Rhodocyclales</taxon>
        <taxon>Zoogloeaceae</taxon>
        <taxon>Uliginosibacterium</taxon>
    </lineage>
</organism>
<keyword evidence="1" id="KW-0602">Photosynthesis</keyword>
<gene>
    <name evidence="5" type="ORF">HJ583_002800</name>
</gene>
<evidence type="ECO:0000256" key="1">
    <source>
        <dbReference type="ARBA" id="ARBA00022531"/>
    </source>
</evidence>
<dbReference type="SUPFAM" id="SSF50969">
    <property type="entry name" value="YVTN repeat-like/Quinoprotein amine dehydrogenase"/>
    <property type="match status" value="1"/>
</dbReference>
<keyword evidence="3" id="KW-0732">Signal</keyword>
<sequence length="706" mass="74977">MRLTLCRAAEKCVGFIALCLVCVPALAGQVSNPDWIFGAQSAGLEILTGGDGLLRWRSSAESGWHEEKLGDATVDMAVADPSGQRFLALSDGRAWHGERSPAGMRWTPALEGWKLSKLGFDGQQSAWLAWACRSERSSECAVLTAALAEPAGQGWHVIGQGATPELRLLGVDSDNRAIASAMNGSLWVSETGPGVWQAVRVPQKFMISEIVYWKRAGPWWAGMTRDQRVLLVDAARARAFAVAMPSGKPGGQGSGWTSAAYDEQTATLMLGGADGRIALLAAAGRSSKPAFSLRAASLPYVEQLAFDAVRRQWLALSNDGQLFASTNAGLEWTLEKRFGQVRSNGLAQAADGRLLMWGDGGFIAHRSPAEGWVLEQPDLSRYINHILVSPSGSLLAVGVQGLIARAAAPSGGPADWCVIDAGLGYGQYLTHALAYPGSQTLLAAGASATIVRSTDDGASWQTVFKHADGALGNFQRIAIHPQSRVALVVANPGWVMRSADEGASWQNAAEGAVLQLKDVLAVPGAGFVAVGEGGAVLFFDAQGRLQRQLAIAASPVWYQIREAAGALWVMGDGNKLLRISLDAQQVEEVGLGQHFLARDIISPAPDVLIVAGARGSLLRSADGGQHWQVINAGVQANLRRLLQDEKGRLWVAGRDGVLLRSQDAGLSWQAVPSGTIRHFKDGLLLPGTHTMLLYGERLLALPAAIR</sequence>
<dbReference type="PANTHER" id="PTHR47199">
    <property type="entry name" value="PHOTOSYSTEM II STABILITY/ASSEMBLY FACTOR HCF136, CHLOROPLASTIC"/>
    <property type="match status" value="1"/>
</dbReference>
<evidence type="ECO:0000256" key="2">
    <source>
        <dbReference type="ARBA" id="ARBA00023276"/>
    </source>
</evidence>
<comment type="caution">
    <text evidence="5">The sequence shown here is derived from an EMBL/GenBank/DDBJ whole genome shotgun (WGS) entry which is preliminary data.</text>
</comment>
<dbReference type="Proteomes" id="UP000778523">
    <property type="component" value="Unassembled WGS sequence"/>
</dbReference>
<feature type="domain" description="Photosynthesis system II assembly factor Ycf48/Hcf136-like" evidence="4">
    <location>
        <begin position="485"/>
        <end position="660"/>
    </location>
</feature>
<keyword evidence="2" id="KW-0604">Photosystem II</keyword>
<evidence type="ECO:0000313" key="5">
    <source>
        <dbReference type="EMBL" id="NSL53944.1"/>
    </source>
</evidence>